<evidence type="ECO:0000313" key="1">
    <source>
        <dbReference type="EMBL" id="MDJ1160005.1"/>
    </source>
</evidence>
<reference evidence="1 2" key="1">
    <citation type="submission" date="2023-05" db="EMBL/GenBank/DDBJ databases">
        <title>Chelatococcus sp. nov., a moderately thermophilic bacterium isolated from hot spring microbial mat.</title>
        <authorList>
            <person name="Hu C.-J."/>
            <person name="Li W.-J."/>
        </authorList>
    </citation>
    <scope>NUCLEOTIDE SEQUENCE [LARGE SCALE GENOMIC DNA]</scope>
    <source>
        <strain evidence="1 2">SYSU G07232</strain>
    </source>
</reference>
<organism evidence="1 2">
    <name type="scientific">Chelatococcus albus</name>
    <dbReference type="NCBI Taxonomy" id="3047466"/>
    <lineage>
        <taxon>Bacteria</taxon>
        <taxon>Pseudomonadati</taxon>
        <taxon>Pseudomonadota</taxon>
        <taxon>Alphaproteobacteria</taxon>
        <taxon>Hyphomicrobiales</taxon>
        <taxon>Chelatococcaceae</taxon>
        <taxon>Chelatococcus</taxon>
    </lineage>
</organism>
<name>A0ABT7AKU8_9HYPH</name>
<sequence>MNITREDCIALCGLEEDEVAAIAEHEHLPDVAAAALAQYLLTQPGGAIRIRDMITDDLRAALKRHDRSHARELFMALRHFVSEHREEFMAEKARRSR</sequence>
<keyword evidence="2" id="KW-1185">Reference proteome</keyword>
<comment type="caution">
    <text evidence="1">The sequence shown here is derived from an EMBL/GenBank/DDBJ whole genome shotgun (WGS) entry which is preliminary data.</text>
</comment>
<proteinExistence type="predicted"/>
<protein>
    <submittedName>
        <fullName evidence="1">Uncharacterized protein</fullName>
    </submittedName>
</protein>
<gene>
    <name evidence="1" type="ORF">QNA08_17465</name>
</gene>
<evidence type="ECO:0000313" key="2">
    <source>
        <dbReference type="Proteomes" id="UP001321492"/>
    </source>
</evidence>
<dbReference type="RefSeq" id="WP_283742005.1">
    <property type="nucleotide sequence ID" value="NZ_JASJEV010000015.1"/>
</dbReference>
<accession>A0ABT7AKU8</accession>
<dbReference type="Proteomes" id="UP001321492">
    <property type="component" value="Unassembled WGS sequence"/>
</dbReference>
<dbReference type="EMBL" id="JASJEV010000015">
    <property type="protein sequence ID" value="MDJ1160005.1"/>
    <property type="molecule type" value="Genomic_DNA"/>
</dbReference>